<evidence type="ECO:0000259" key="2">
    <source>
        <dbReference type="Pfam" id="PF13439"/>
    </source>
</evidence>
<comment type="caution">
    <text evidence="3">The sequence shown here is derived from an EMBL/GenBank/DDBJ whole genome shotgun (WGS) entry which is preliminary data.</text>
</comment>
<dbReference type="PANTHER" id="PTHR45947:SF3">
    <property type="entry name" value="SULFOQUINOVOSYL TRANSFERASE SQD2"/>
    <property type="match status" value="1"/>
</dbReference>
<dbReference type="EMBL" id="SMLW01000278">
    <property type="protein sequence ID" value="MTI23692.1"/>
    <property type="molecule type" value="Genomic_DNA"/>
</dbReference>
<sequence length="378" mass="42483">MRRRNYYSMRKKRIAIIVPGGVSNGFYNQGLPALVNLINGLSARFEVTVYSLISVNPDYKPDNFRLKAITAVREQSALSRMLRLSFMIYRDHLKDRYDLFHGIWGGASGTLAVLLGKLLMRPSVVSLRGGETAEVGAIAYGYLLKSSKKKWLLSTLKRADQVTVLTNFQASVLRKYGFKKDIQVTPTGVDTSIFAPANKVYGPPFHFLHVANLTEVKDQETLLRAFRLIRDKLDCHLKIAGADYLNGKIQKLCSELDLEDSVTFLGPVKNTDLPTYFAWAHAMMHTSLYEAQGVVTVEAAACKVLVAGTKTGMISDLEYETVSVAPGDFKDLAERVLQIAADEKHWKSTVQRAYEWAKAHDIHFTVNRFVNIYNDHIK</sequence>
<gene>
    <name evidence="3" type="ORF">E1163_01875</name>
</gene>
<dbReference type="Proteomes" id="UP000798808">
    <property type="component" value="Unassembled WGS sequence"/>
</dbReference>
<dbReference type="Pfam" id="PF00534">
    <property type="entry name" value="Glycos_transf_1"/>
    <property type="match status" value="1"/>
</dbReference>
<accession>A0ABW9RI01</accession>
<dbReference type="Pfam" id="PF13439">
    <property type="entry name" value="Glyco_transf_4"/>
    <property type="match status" value="1"/>
</dbReference>
<evidence type="ECO:0000259" key="1">
    <source>
        <dbReference type="Pfam" id="PF00534"/>
    </source>
</evidence>
<name>A0ABW9RI01_9BACT</name>
<proteinExistence type="predicted"/>
<dbReference type="InterPro" id="IPR001296">
    <property type="entry name" value="Glyco_trans_1"/>
</dbReference>
<dbReference type="InterPro" id="IPR028098">
    <property type="entry name" value="Glyco_trans_4-like_N"/>
</dbReference>
<dbReference type="PANTHER" id="PTHR45947">
    <property type="entry name" value="SULFOQUINOVOSYL TRANSFERASE SQD2"/>
    <property type="match status" value="1"/>
</dbReference>
<reference evidence="3 4" key="1">
    <citation type="submission" date="2019-02" db="EMBL/GenBank/DDBJ databases">
        <authorList>
            <person name="Goldberg S.R."/>
            <person name="Haltli B.A."/>
            <person name="Correa H."/>
            <person name="Russell K.G."/>
        </authorList>
    </citation>
    <scope>NUCLEOTIDE SEQUENCE [LARGE SCALE GENOMIC DNA]</scope>
    <source>
        <strain evidence="3 4">JCM 16186</strain>
    </source>
</reference>
<feature type="domain" description="Glycosyltransferase subfamily 4-like N-terminal" evidence="2">
    <location>
        <begin position="35"/>
        <end position="192"/>
    </location>
</feature>
<dbReference type="InterPro" id="IPR050194">
    <property type="entry name" value="Glycosyltransferase_grp1"/>
</dbReference>
<evidence type="ECO:0000313" key="4">
    <source>
        <dbReference type="Proteomes" id="UP000798808"/>
    </source>
</evidence>
<feature type="domain" description="Glycosyl transferase family 1" evidence="1">
    <location>
        <begin position="200"/>
        <end position="356"/>
    </location>
</feature>
<protein>
    <submittedName>
        <fullName evidence="3">Glycosyltransferase</fullName>
    </submittedName>
</protein>
<dbReference type="Gene3D" id="3.40.50.2000">
    <property type="entry name" value="Glycogen Phosphorylase B"/>
    <property type="match status" value="2"/>
</dbReference>
<evidence type="ECO:0000313" key="3">
    <source>
        <dbReference type="EMBL" id="MTI23692.1"/>
    </source>
</evidence>
<dbReference type="SUPFAM" id="SSF53756">
    <property type="entry name" value="UDP-Glycosyltransferase/glycogen phosphorylase"/>
    <property type="match status" value="1"/>
</dbReference>
<organism evidence="3 4">
    <name type="scientific">Fulvivirga kasyanovii</name>
    <dbReference type="NCBI Taxonomy" id="396812"/>
    <lineage>
        <taxon>Bacteria</taxon>
        <taxon>Pseudomonadati</taxon>
        <taxon>Bacteroidota</taxon>
        <taxon>Cytophagia</taxon>
        <taxon>Cytophagales</taxon>
        <taxon>Fulvivirgaceae</taxon>
        <taxon>Fulvivirga</taxon>
    </lineage>
</organism>
<keyword evidence="4" id="KW-1185">Reference proteome</keyword>